<accession>A0A3E4MF85</accession>
<dbReference type="EMBL" id="QSQQ01000008">
    <property type="protein sequence ID" value="RGK48002.1"/>
    <property type="molecule type" value="Genomic_DNA"/>
</dbReference>
<dbReference type="EMBL" id="QSOI01000009">
    <property type="protein sequence ID" value="RGI83936.1"/>
    <property type="molecule type" value="Genomic_DNA"/>
</dbReference>
<comment type="caution">
    <text evidence="2">The sequence shown here is derived from an EMBL/GenBank/DDBJ whole genome shotgun (WGS) entry which is preliminary data.</text>
</comment>
<name>A0A3E4MF85_9FIRM</name>
<gene>
    <name evidence="2" type="ORF">DXD10_07600</name>
    <name evidence="1" type="ORF">DXD84_08585</name>
</gene>
<proteinExistence type="predicted"/>
<evidence type="ECO:0000313" key="4">
    <source>
        <dbReference type="Proteomes" id="UP000261208"/>
    </source>
</evidence>
<dbReference type="RefSeq" id="WP_117495148.1">
    <property type="nucleotide sequence ID" value="NZ_QSOI01000009.1"/>
</dbReference>
<sequence>MDFTLTDIYGREMGPLEHCGVNMVLGTDNDFQITIQNGLYDKERHGKNCRFFCPETEYGGLIRNTNPVTADKQVKLTGMTWRGLLNQRAINPSKNIYVYLNGEVNSVLHDYITKLDMAEIFEVSKEDSGITFNNYQVPLQTMLLDAFDQALASCNARLEIRYKQGSANGKGYVLLRAVSITDHSENIELNEDGSVKLNILDYKNGVNHLICLGAGEVEQRQQVDLFAWPDGSIRKEQYYTGIDLVEQYYENTTVDTVEELEEEGRKKLEELKDYKQLKISVDNTDLELGDIVGGRERITDIYMTAPVIRKIVDVTGRGRVSISYKLKGEE</sequence>
<evidence type="ECO:0000313" key="1">
    <source>
        <dbReference type="EMBL" id="RGI83936.1"/>
    </source>
</evidence>
<evidence type="ECO:0000313" key="3">
    <source>
        <dbReference type="Proteomes" id="UP000260664"/>
    </source>
</evidence>
<dbReference type="Proteomes" id="UP000260664">
    <property type="component" value="Unassembled WGS sequence"/>
</dbReference>
<dbReference type="Proteomes" id="UP000261208">
    <property type="component" value="Unassembled WGS sequence"/>
</dbReference>
<evidence type="ECO:0000313" key="2">
    <source>
        <dbReference type="EMBL" id="RGK48002.1"/>
    </source>
</evidence>
<evidence type="ECO:0008006" key="5">
    <source>
        <dbReference type="Google" id="ProtNLM"/>
    </source>
</evidence>
<protein>
    <recommendedName>
        <fullName evidence="5">Prophage tail endopeptidase domain-containing protein</fullName>
    </recommendedName>
</protein>
<dbReference type="AlphaFoldDB" id="A0A3E4MF85"/>
<reference evidence="3 4" key="1">
    <citation type="submission" date="2018-08" db="EMBL/GenBank/DDBJ databases">
        <title>A genome reference for cultivated species of the human gut microbiota.</title>
        <authorList>
            <person name="Zou Y."/>
            <person name="Xue W."/>
            <person name="Luo G."/>
        </authorList>
    </citation>
    <scope>NUCLEOTIDE SEQUENCE [LARGE SCALE GENOMIC DNA]</scope>
    <source>
        <strain evidence="2 4">TF11-11</strain>
        <strain evidence="1 3">TM09-19AC</strain>
    </source>
</reference>
<organism evidence="2 4">
    <name type="scientific">Dorea formicigenerans</name>
    <dbReference type="NCBI Taxonomy" id="39486"/>
    <lineage>
        <taxon>Bacteria</taxon>
        <taxon>Bacillati</taxon>
        <taxon>Bacillota</taxon>
        <taxon>Clostridia</taxon>
        <taxon>Lachnospirales</taxon>
        <taxon>Lachnospiraceae</taxon>
        <taxon>Dorea</taxon>
    </lineage>
</organism>